<name>F8IE04_ALIAT</name>
<dbReference type="InterPro" id="IPR020845">
    <property type="entry name" value="AMP-binding_CS"/>
</dbReference>
<evidence type="ECO:0000313" key="5">
    <source>
        <dbReference type="EMBL" id="AEJ42658.1"/>
    </source>
</evidence>
<dbReference type="SUPFAM" id="SSF56801">
    <property type="entry name" value="Acetyl-CoA synthetase-like"/>
    <property type="match status" value="1"/>
</dbReference>
<proteinExistence type="inferred from homology"/>
<dbReference type="InterPro" id="IPR000873">
    <property type="entry name" value="AMP-dep_synth/lig_dom"/>
</dbReference>
<organism evidence="5 6">
    <name type="scientific">Alicyclobacillus acidocaldarius (strain Tc-4-1)</name>
    <name type="common">Bacillus acidocaldarius</name>
    <dbReference type="NCBI Taxonomy" id="1048834"/>
    <lineage>
        <taxon>Bacteria</taxon>
        <taxon>Bacillati</taxon>
        <taxon>Bacillota</taxon>
        <taxon>Bacilli</taxon>
        <taxon>Bacillales</taxon>
        <taxon>Alicyclobacillaceae</taxon>
        <taxon>Alicyclobacillus</taxon>
    </lineage>
</organism>
<gene>
    <name evidence="5" type="ordered locus">TC41_0700</name>
</gene>
<feature type="domain" description="AMP-dependent synthetase/ligase" evidence="3">
    <location>
        <begin position="17"/>
        <end position="366"/>
    </location>
</feature>
<evidence type="ECO:0000256" key="2">
    <source>
        <dbReference type="ARBA" id="ARBA00022598"/>
    </source>
</evidence>
<evidence type="ECO:0000259" key="3">
    <source>
        <dbReference type="Pfam" id="PF00501"/>
    </source>
</evidence>
<comment type="similarity">
    <text evidence="1">Belongs to the ATP-dependent AMP-binding enzyme family.</text>
</comment>
<protein>
    <submittedName>
        <fullName evidence="5">AMP-dependent synthetase and ligase</fullName>
    </submittedName>
</protein>
<dbReference type="Gene3D" id="3.40.50.12780">
    <property type="entry name" value="N-terminal domain of ligase-like"/>
    <property type="match status" value="1"/>
</dbReference>
<dbReference type="PANTHER" id="PTHR43201">
    <property type="entry name" value="ACYL-COA SYNTHETASE"/>
    <property type="match status" value="1"/>
</dbReference>
<dbReference type="InterPro" id="IPR042099">
    <property type="entry name" value="ANL_N_sf"/>
</dbReference>
<dbReference type="PANTHER" id="PTHR43201:SF5">
    <property type="entry name" value="MEDIUM-CHAIN ACYL-COA LIGASE ACSF2, MITOCHONDRIAL"/>
    <property type="match status" value="1"/>
</dbReference>
<dbReference type="HOGENOM" id="CLU_000022_59_0_9"/>
<dbReference type="Pfam" id="PF00501">
    <property type="entry name" value="AMP-binding"/>
    <property type="match status" value="1"/>
</dbReference>
<dbReference type="PROSITE" id="PS00455">
    <property type="entry name" value="AMP_BINDING"/>
    <property type="match status" value="1"/>
</dbReference>
<dbReference type="GO" id="GO:0006631">
    <property type="term" value="P:fatty acid metabolic process"/>
    <property type="evidence" value="ECO:0007669"/>
    <property type="project" value="TreeGrafter"/>
</dbReference>
<dbReference type="EMBL" id="CP002902">
    <property type="protein sequence ID" value="AEJ42658.1"/>
    <property type="molecule type" value="Genomic_DNA"/>
</dbReference>
<accession>F8IE04</accession>
<dbReference type="Proteomes" id="UP000000292">
    <property type="component" value="Chromosome"/>
</dbReference>
<dbReference type="GO" id="GO:0031956">
    <property type="term" value="F:medium-chain fatty acid-CoA ligase activity"/>
    <property type="evidence" value="ECO:0007669"/>
    <property type="project" value="TreeGrafter"/>
</dbReference>
<dbReference type="STRING" id="1048834.TC41_0700"/>
<dbReference type="eggNOG" id="COG0318">
    <property type="taxonomic scope" value="Bacteria"/>
</dbReference>
<dbReference type="AlphaFoldDB" id="F8IE04"/>
<evidence type="ECO:0000256" key="1">
    <source>
        <dbReference type="ARBA" id="ARBA00006432"/>
    </source>
</evidence>
<reference evidence="6" key="2">
    <citation type="submission" date="2011-06" db="EMBL/GenBank/DDBJ databases">
        <title>The complete genome sequence of Alicyclobacillus acidocaldarius sp. Tc-4-1.</title>
        <authorList>
            <person name="Chen Y."/>
            <person name="He Y."/>
            <person name="Dong Z."/>
            <person name="Hu S."/>
        </authorList>
    </citation>
    <scope>NUCLEOTIDE SEQUENCE [LARGE SCALE GENOMIC DNA]</scope>
    <source>
        <strain evidence="6">Tc-4-1</strain>
    </source>
</reference>
<dbReference type="PATRIC" id="fig|1048834.4.peg.658"/>
<dbReference type="InterPro" id="IPR025110">
    <property type="entry name" value="AMP-bd_C"/>
</dbReference>
<sequence length="512" mass="55562">MFLMSSLQNTLSRALADPSRSVLWDGRWYTCGELRAHVQELRAKLSAIGVHPGHRVMVALPNSYAFVVGYLACLEHGAICVPANSEMPAGELERALARYRADYGIVSPAAGERWSEVLHKHRFNRGLSFEMDAAQGQVVQIWQRSSASEPEARQGTSEQEPAVLMFTSGTTGEPKGVLLTHGHLWAAVQNVIRSHALTASDVAYCILPLFHINGQVIVLLSTLVSGGRIVMRDKFHASLFWDDIGHHGVTWVSCVPTILSIVAKRPAPKEALGTLRFLRSASAPLTPAVAARIEAAFGVPVIEAYGMTEAAGQICTNPLPPGVRKPGSVGKPVGMSLLIVDAERKPVAPYELGEIAIRGDNVIHHYVGMEPAPDYGYGPGWIYTGDLGYMDEDGYVYITGRAKEMINRAGEKISPREIEDVLNAHEAVARSAVVGLPDPLYGERAVAWVVPEEPDGVDADALRAELESFCAAHLAKPKRPSQIVIARSLPVNATGKVQKHVLRNLEPRDRLA</sequence>
<dbReference type="KEGG" id="aad:TC41_0700"/>
<dbReference type="InterPro" id="IPR045851">
    <property type="entry name" value="AMP-bd_C_sf"/>
</dbReference>
<keyword evidence="2 5" id="KW-0436">Ligase</keyword>
<dbReference type="Gene3D" id="3.30.300.30">
    <property type="match status" value="1"/>
</dbReference>
<reference evidence="5 6" key="1">
    <citation type="journal article" date="2011" name="J. Bacteriol.">
        <title>Complete Genome Sequence of Alicyclobacillus acidocaldarius Strain Tc-4-1.</title>
        <authorList>
            <person name="Chen Y."/>
            <person name="He Y."/>
            <person name="Zhang B."/>
            <person name="Yang J."/>
            <person name="Li W."/>
            <person name="Dong Z."/>
            <person name="Hu S."/>
        </authorList>
    </citation>
    <scope>NUCLEOTIDE SEQUENCE [LARGE SCALE GENOMIC DNA]</scope>
    <source>
        <strain evidence="5 6">Tc-4-1</strain>
    </source>
</reference>
<feature type="domain" description="AMP-binding enzyme C-terminal" evidence="4">
    <location>
        <begin position="417"/>
        <end position="496"/>
    </location>
</feature>
<evidence type="ECO:0000313" key="6">
    <source>
        <dbReference type="Proteomes" id="UP000000292"/>
    </source>
</evidence>
<dbReference type="Pfam" id="PF13193">
    <property type="entry name" value="AMP-binding_C"/>
    <property type="match status" value="1"/>
</dbReference>
<evidence type="ECO:0000259" key="4">
    <source>
        <dbReference type="Pfam" id="PF13193"/>
    </source>
</evidence>